<dbReference type="Gene3D" id="3.30.70.100">
    <property type="match status" value="1"/>
</dbReference>
<dbReference type="SUPFAM" id="SSF54909">
    <property type="entry name" value="Dimeric alpha+beta barrel"/>
    <property type="match status" value="1"/>
</dbReference>
<sequence length="129" mass="14841">MKSRPPQGRVHVKGAFMIKVILGFKRRQGMGVQDFRDYRRDVHAPLLFAIPEAKNIRRFVVSYPLLAAHSAELRFDAVVEAWFDSLDDMDALFLSENFQAKVDPDHINFIDLSSVVRLVTEEVVVVEQR</sequence>
<dbReference type="Pfam" id="PF07110">
    <property type="entry name" value="EthD"/>
    <property type="match status" value="1"/>
</dbReference>
<dbReference type="NCBIfam" id="TIGR02118">
    <property type="entry name" value="EthD family reductase"/>
    <property type="match status" value="1"/>
</dbReference>
<evidence type="ECO:0000313" key="2">
    <source>
        <dbReference type="EMBL" id="MEN2987186.1"/>
    </source>
</evidence>
<keyword evidence="3" id="KW-1185">Reference proteome</keyword>
<feature type="domain" description="EthD" evidence="1">
    <location>
        <begin position="27"/>
        <end position="113"/>
    </location>
</feature>
<comment type="caution">
    <text evidence="2">The sequence shown here is derived from an EMBL/GenBank/DDBJ whole genome shotgun (WGS) entry which is preliminary data.</text>
</comment>
<dbReference type="Proteomes" id="UP001413721">
    <property type="component" value="Unassembled WGS sequence"/>
</dbReference>
<dbReference type="RefSeq" id="WP_345931465.1">
    <property type="nucleotide sequence ID" value="NZ_JBBKTV010000001.1"/>
</dbReference>
<name>A0ABU9YEN6_9PROT</name>
<dbReference type="EMBL" id="JBBKTW010000001">
    <property type="protein sequence ID" value="MEN2987186.1"/>
    <property type="molecule type" value="Genomic_DNA"/>
</dbReference>
<gene>
    <name evidence="2" type="ORF">WG926_02650</name>
</gene>
<reference evidence="2 3" key="1">
    <citation type="submission" date="2024-03" db="EMBL/GenBank/DDBJ databases">
        <title>High-quality draft genome sequencing of Tistrella sp. BH-R2-4.</title>
        <authorList>
            <person name="Dong C."/>
        </authorList>
    </citation>
    <scope>NUCLEOTIDE SEQUENCE [LARGE SCALE GENOMIC DNA]</scope>
    <source>
        <strain evidence="2 3">BH-R2-4</strain>
    </source>
</reference>
<dbReference type="InterPro" id="IPR009799">
    <property type="entry name" value="EthD_dom"/>
</dbReference>
<organism evidence="2 3">
    <name type="scientific">Tistrella arctica</name>
    <dbReference type="NCBI Taxonomy" id="3133430"/>
    <lineage>
        <taxon>Bacteria</taxon>
        <taxon>Pseudomonadati</taxon>
        <taxon>Pseudomonadota</taxon>
        <taxon>Alphaproteobacteria</taxon>
        <taxon>Geminicoccales</taxon>
        <taxon>Geminicoccaceae</taxon>
        <taxon>Tistrella</taxon>
    </lineage>
</organism>
<proteinExistence type="predicted"/>
<protein>
    <submittedName>
        <fullName evidence="2">EthD domain-containing protein</fullName>
    </submittedName>
</protein>
<evidence type="ECO:0000259" key="1">
    <source>
        <dbReference type="Pfam" id="PF07110"/>
    </source>
</evidence>
<accession>A0ABU9YEN6</accession>
<dbReference type="InterPro" id="IPR011008">
    <property type="entry name" value="Dimeric_a/b-barrel"/>
</dbReference>
<evidence type="ECO:0000313" key="3">
    <source>
        <dbReference type="Proteomes" id="UP001413721"/>
    </source>
</evidence>